<evidence type="ECO:0000313" key="3">
    <source>
        <dbReference type="Proteomes" id="UP000236161"/>
    </source>
</evidence>
<dbReference type="Proteomes" id="UP000236161">
    <property type="component" value="Unassembled WGS sequence"/>
</dbReference>
<gene>
    <name evidence="2" type="ORF">AXF42_Ash007092</name>
</gene>
<accession>A0A2I0BF11</accession>
<evidence type="ECO:0000313" key="2">
    <source>
        <dbReference type="EMBL" id="PKA66395.1"/>
    </source>
</evidence>
<keyword evidence="3" id="KW-1185">Reference proteome</keyword>
<protein>
    <submittedName>
        <fullName evidence="2">Uncharacterized protein</fullName>
    </submittedName>
</protein>
<reference evidence="2 3" key="1">
    <citation type="journal article" date="2017" name="Nature">
        <title>The Apostasia genome and the evolution of orchids.</title>
        <authorList>
            <person name="Zhang G.Q."/>
            <person name="Liu K.W."/>
            <person name="Li Z."/>
            <person name="Lohaus R."/>
            <person name="Hsiao Y.Y."/>
            <person name="Niu S.C."/>
            <person name="Wang J.Y."/>
            <person name="Lin Y.C."/>
            <person name="Xu Q."/>
            <person name="Chen L.J."/>
            <person name="Yoshida K."/>
            <person name="Fujiwara S."/>
            <person name="Wang Z.W."/>
            <person name="Zhang Y.Q."/>
            <person name="Mitsuda N."/>
            <person name="Wang M."/>
            <person name="Liu G.H."/>
            <person name="Pecoraro L."/>
            <person name="Huang H.X."/>
            <person name="Xiao X.J."/>
            <person name="Lin M."/>
            <person name="Wu X.Y."/>
            <person name="Wu W.L."/>
            <person name="Chen Y.Y."/>
            <person name="Chang S.B."/>
            <person name="Sakamoto S."/>
            <person name="Ohme-Takagi M."/>
            <person name="Yagi M."/>
            <person name="Zeng S.J."/>
            <person name="Shen C.Y."/>
            <person name="Yeh C.M."/>
            <person name="Luo Y.B."/>
            <person name="Tsai W.C."/>
            <person name="Van de Peer Y."/>
            <person name="Liu Z.J."/>
        </authorList>
    </citation>
    <scope>NUCLEOTIDE SEQUENCE [LARGE SCALE GENOMIC DNA]</scope>
    <source>
        <strain evidence="3">cv. Shenzhen</strain>
        <tissue evidence="2">Stem</tissue>
    </source>
</reference>
<feature type="compositionally biased region" description="Acidic residues" evidence="1">
    <location>
        <begin position="52"/>
        <end position="67"/>
    </location>
</feature>
<dbReference type="OrthoDB" id="661680at2759"/>
<dbReference type="EMBL" id="KZ451886">
    <property type="protein sequence ID" value="PKA66395.1"/>
    <property type="molecule type" value="Genomic_DNA"/>
</dbReference>
<feature type="compositionally biased region" description="Pro residues" evidence="1">
    <location>
        <begin position="1"/>
        <end position="10"/>
    </location>
</feature>
<feature type="compositionally biased region" description="Acidic residues" evidence="1">
    <location>
        <begin position="146"/>
        <end position="167"/>
    </location>
</feature>
<feature type="compositionally biased region" description="Acidic residues" evidence="1">
    <location>
        <begin position="103"/>
        <end position="117"/>
    </location>
</feature>
<evidence type="ECO:0000256" key="1">
    <source>
        <dbReference type="SAM" id="MobiDB-lite"/>
    </source>
</evidence>
<name>A0A2I0BF11_9ASPA</name>
<feature type="region of interest" description="Disordered" evidence="1">
    <location>
        <begin position="1"/>
        <end position="247"/>
    </location>
</feature>
<feature type="compositionally biased region" description="Low complexity" evidence="1">
    <location>
        <begin position="230"/>
        <end position="242"/>
    </location>
</feature>
<dbReference type="AlphaFoldDB" id="A0A2I0BF11"/>
<organism evidence="2 3">
    <name type="scientific">Apostasia shenzhenica</name>
    <dbReference type="NCBI Taxonomy" id="1088818"/>
    <lineage>
        <taxon>Eukaryota</taxon>
        <taxon>Viridiplantae</taxon>
        <taxon>Streptophyta</taxon>
        <taxon>Embryophyta</taxon>
        <taxon>Tracheophyta</taxon>
        <taxon>Spermatophyta</taxon>
        <taxon>Magnoliopsida</taxon>
        <taxon>Liliopsida</taxon>
        <taxon>Asparagales</taxon>
        <taxon>Orchidaceae</taxon>
        <taxon>Apostasioideae</taxon>
        <taxon>Apostasia</taxon>
    </lineage>
</organism>
<sequence>MAKTQPPPSPGSSDSSDGEESPPPATAPSEKPSAGSNAVDRRMPAEPSSDSTDGEEDHSSDSEESSEDSPAVTAKNDPPVPQPASQSAGLKQTSNPASSSESSSEEGDDSEGEDSSSESDRPPLAPPKETGSVGGHKKEIPTSVVAEDDDEDGDADDDDDEEDESSSESEQTAHPPRGSLLNPADPTLKPISSKPMDSPARPLEKGPINGKRPAPPTIPSPEMKKKKAAAGDGAEGQQQQQEMPKRTRNVEEEFMLHSGIQHHKERENIVLSKCSEEYPFLHGFLMRGHASKSPLLLLSGIYKAKARELDEKCEKLVIAEVQLNKQKHNVLADALQLITYALAERQ</sequence>
<proteinExistence type="predicted"/>
<feature type="compositionally biased region" description="Polar residues" evidence="1">
    <location>
        <begin position="83"/>
        <end position="97"/>
    </location>
</feature>